<dbReference type="NCBIfam" id="TIGR00681">
    <property type="entry name" value="kdpC"/>
    <property type="match status" value="1"/>
</dbReference>
<evidence type="ECO:0000256" key="7">
    <source>
        <dbReference type="ARBA" id="ARBA00022958"/>
    </source>
</evidence>
<evidence type="ECO:0000256" key="4">
    <source>
        <dbReference type="ARBA" id="ARBA00022692"/>
    </source>
</evidence>
<comment type="similarity">
    <text evidence="11">Belongs to the KdpC family.</text>
</comment>
<comment type="subunit">
    <text evidence="11">The system is composed of three essential subunits: KdpA, KdpB and KdpC.</text>
</comment>
<evidence type="ECO:0000256" key="1">
    <source>
        <dbReference type="ARBA" id="ARBA00022448"/>
    </source>
</evidence>
<evidence type="ECO:0000313" key="12">
    <source>
        <dbReference type="EMBL" id="PTQ99771.1"/>
    </source>
</evidence>
<evidence type="ECO:0000256" key="10">
    <source>
        <dbReference type="ARBA" id="ARBA00023136"/>
    </source>
</evidence>
<evidence type="ECO:0000256" key="9">
    <source>
        <dbReference type="ARBA" id="ARBA00023065"/>
    </source>
</evidence>
<dbReference type="NCBIfam" id="NF001454">
    <property type="entry name" value="PRK00315.1"/>
    <property type="match status" value="1"/>
</dbReference>
<dbReference type="GO" id="GO:0005886">
    <property type="term" value="C:plasma membrane"/>
    <property type="evidence" value="ECO:0007669"/>
    <property type="project" value="UniProtKB-SubCell"/>
</dbReference>
<dbReference type="GO" id="GO:0008556">
    <property type="term" value="F:P-type potassium transmembrane transporter activity"/>
    <property type="evidence" value="ECO:0007669"/>
    <property type="project" value="InterPro"/>
</dbReference>
<dbReference type="AlphaFoldDB" id="A0A2T5JDC7"/>
<dbReference type="Proteomes" id="UP000244168">
    <property type="component" value="Unassembled WGS sequence"/>
</dbReference>
<dbReference type="PIRSF" id="PIRSF001296">
    <property type="entry name" value="K_ATPase_KdpC"/>
    <property type="match status" value="1"/>
</dbReference>
<reference evidence="12 13" key="1">
    <citation type="submission" date="2018-04" db="EMBL/GenBank/DDBJ databases">
        <title>Genomic Encyclopedia of Archaeal and Bacterial Type Strains, Phase II (KMG-II): from individual species to whole genera.</title>
        <authorList>
            <person name="Goeker M."/>
        </authorList>
    </citation>
    <scope>NUCLEOTIDE SEQUENCE [LARGE SCALE GENOMIC DNA]</scope>
    <source>
        <strain evidence="12 13">DSM 26809</strain>
    </source>
</reference>
<evidence type="ECO:0000313" key="13">
    <source>
        <dbReference type="Proteomes" id="UP000244168"/>
    </source>
</evidence>
<dbReference type="InterPro" id="IPR003820">
    <property type="entry name" value="KdpC"/>
</dbReference>
<gene>
    <name evidence="11" type="primary">kdpC</name>
    <name evidence="12" type="ORF">C8P68_102601</name>
</gene>
<name>A0A2T5JDC7_9SPHI</name>
<keyword evidence="6 11" id="KW-0067">ATP-binding</keyword>
<sequence>MKKYLIPSIRLTLVLTVLLCVVYPVLISFVGKLSKGHGDGETISVKGKVVGYAKIGQSFTKPQYFWGRPSAVGYNAAGSGGSNKGPSNPDYLKDVNNRIDTLLKYHPYLKRSDIPADMITASGSGLDPDISPAAARMQVKRVAQYRKLDEQKVATLVEAHIEKPLMGMFGPEHVNVLKLNVALDELK</sequence>
<keyword evidence="3 11" id="KW-0633">Potassium transport</keyword>
<keyword evidence="4 11" id="KW-0812">Transmembrane</keyword>
<protein>
    <recommendedName>
        <fullName evidence="11">Potassium-transporting ATPase KdpC subunit</fullName>
    </recommendedName>
    <alternativeName>
        <fullName evidence="11">ATP phosphohydrolase [potassium-transporting] C chain</fullName>
    </alternativeName>
    <alternativeName>
        <fullName evidence="11">Potassium-binding and translocating subunit C</fullName>
    </alternativeName>
    <alternativeName>
        <fullName evidence="11">Potassium-translocating ATPase C chain</fullName>
    </alternativeName>
</protein>
<keyword evidence="13" id="KW-1185">Reference proteome</keyword>
<comment type="function">
    <text evidence="11">Part of the high-affinity ATP-driven potassium transport (or Kdp) system, which catalyzes the hydrolysis of ATP coupled with the electrogenic transport of potassium into the cytoplasm. This subunit acts as a catalytic chaperone that increases the ATP-binding affinity of the ATP-hydrolyzing subunit KdpB by the formation of a transient KdpB/KdpC/ATP ternary complex.</text>
</comment>
<evidence type="ECO:0000256" key="8">
    <source>
        <dbReference type="ARBA" id="ARBA00022989"/>
    </source>
</evidence>
<comment type="subcellular location">
    <subcellularLocation>
        <location evidence="11">Cell membrane</location>
        <topology evidence="11">Single-pass membrane protein</topology>
    </subcellularLocation>
</comment>
<keyword evidence="1 11" id="KW-0813">Transport</keyword>
<dbReference type="GO" id="GO:0005524">
    <property type="term" value="F:ATP binding"/>
    <property type="evidence" value="ECO:0007669"/>
    <property type="project" value="UniProtKB-UniRule"/>
</dbReference>
<evidence type="ECO:0000256" key="5">
    <source>
        <dbReference type="ARBA" id="ARBA00022741"/>
    </source>
</evidence>
<dbReference type="PANTHER" id="PTHR30042:SF2">
    <property type="entry name" value="POTASSIUM-TRANSPORTING ATPASE KDPC SUBUNIT"/>
    <property type="match status" value="1"/>
</dbReference>
<evidence type="ECO:0000256" key="3">
    <source>
        <dbReference type="ARBA" id="ARBA00022538"/>
    </source>
</evidence>
<keyword evidence="8 11" id="KW-1133">Transmembrane helix</keyword>
<keyword evidence="9 11" id="KW-0406">Ion transport</keyword>
<dbReference type="Pfam" id="PF02669">
    <property type="entry name" value="KdpC"/>
    <property type="match status" value="1"/>
</dbReference>
<dbReference type="HAMAP" id="MF_00276">
    <property type="entry name" value="KdpC"/>
    <property type="match status" value="1"/>
</dbReference>
<keyword evidence="2 11" id="KW-1003">Cell membrane</keyword>
<dbReference type="PANTHER" id="PTHR30042">
    <property type="entry name" value="POTASSIUM-TRANSPORTING ATPASE C CHAIN"/>
    <property type="match status" value="1"/>
</dbReference>
<evidence type="ECO:0000256" key="6">
    <source>
        <dbReference type="ARBA" id="ARBA00022840"/>
    </source>
</evidence>
<dbReference type="OrthoDB" id="9809491at2"/>
<organism evidence="12 13">
    <name type="scientific">Mucilaginibacter yixingensis</name>
    <dbReference type="NCBI Taxonomy" id="1295612"/>
    <lineage>
        <taxon>Bacteria</taxon>
        <taxon>Pseudomonadati</taxon>
        <taxon>Bacteroidota</taxon>
        <taxon>Sphingobacteriia</taxon>
        <taxon>Sphingobacteriales</taxon>
        <taxon>Sphingobacteriaceae</taxon>
        <taxon>Mucilaginibacter</taxon>
    </lineage>
</organism>
<keyword evidence="10 11" id="KW-0472">Membrane</keyword>
<comment type="caution">
    <text evidence="12">The sequence shown here is derived from an EMBL/GenBank/DDBJ whole genome shotgun (WGS) entry which is preliminary data.</text>
</comment>
<evidence type="ECO:0000256" key="2">
    <source>
        <dbReference type="ARBA" id="ARBA00022475"/>
    </source>
</evidence>
<dbReference type="NCBIfam" id="NF010606">
    <property type="entry name" value="PRK14002.1"/>
    <property type="match status" value="1"/>
</dbReference>
<dbReference type="RefSeq" id="WP_107827685.1">
    <property type="nucleotide sequence ID" value="NZ_CP160205.1"/>
</dbReference>
<accession>A0A2T5JDC7</accession>
<keyword evidence="7 11" id="KW-0630">Potassium</keyword>
<proteinExistence type="inferred from homology"/>
<keyword evidence="5 11" id="KW-0547">Nucleotide-binding</keyword>
<dbReference type="EMBL" id="QAOQ01000002">
    <property type="protein sequence ID" value="PTQ99771.1"/>
    <property type="molecule type" value="Genomic_DNA"/>
</dbReference>
<evidence type="ECO:0000256" key="11">
    <source>
        <dbReference type="HAMAP-Rule" id="MF_00276"/>
    </source>
</evidence>